<feature type="transmembrane region" description="Helical" evidence="1">
    <location>
        <begin position="153"/>
        <end position="173"/>
    </location>
</feature>
<feature type="transmembrane region" description="Helical" evidence="1">
    <location>
        <begin position="180"/>
        <end position="199"/>
    </location>
</feature>
<protein>
    <submittedName>
        <fullName evidence="3">HupE/UreJ family protein</fullName>
    </submittedName>
</protein>
<accession>A0ABY9TNK5</accession>
<keyword evidence="1" id="KW-0812">Transmembrane</keyword>
<keyword evidence="4" id="KW-1185">Reference proteome</keyword>
<keyword evidence="1" id="KW-1133">Transmembrane helix</keyword>
<evidence type="ECO:0000313" key="4">
    <source>
        <dbReference type="Proteomes" id="UP001248581"/>
    </source>
</evidence>
<keyword evidence="1" id="KW-0472">Membrane</keyword>
<dbReference type="Pfam" id="PF13795">
    <property type="entry name" value="HupE_UreJ_2"/>
    <property type="match status" value="1"/>
</dbReference>
<reference evidence="4" key="1">
    <citation type="submission" date="2023-09" db="EMBL/GenBank/DDBJ databases">
        <authorList>
            <person name="Li S."/>
            <person name="Li X."/>
            <person name="Zhang C."/>
            <person name="Zhao Z."/>
        </authorList>
    </citation>
    <scope>NUCLEOTIDE SEQUENCE [LARGE SCALE GENOMIC DNA]</scope>
    <source>
        <strain evidence="4">SQ345</strain>
    </source>
</reference>
<evidence type="ECO:0000313" key="3">
    <source>
        <dbReference type="EMBL" id="WNC69981.1"/>
    </source>
</evidence>
<feature type="transmembrane region" description="Helical" evidence="1">
    <location>
        <begin position="267"/>
        <end position="292"/>
    </location>
</feature>
<dbReference type="Proteomes" id="UP001248581">
    <property type="component" value="Chromosome"/>
</dbReference>
<feature type="transmembrane region" description="Helical" evidence="1">
    <location>
        <begin position="235"/>
        <end position="255"/>
    </location>
</feature>
<sequence length="328" mass="36517">MRLFLLIIALAVSQFTWADDFRPASLTLQPLANDRYEVLWNLPIKNRQLPQFNVVFDQATIEYLPKRSRTVGGSYLQSWEISRANGIGGMEITIEGLNGSSYEVILRIPVNGKGTTITTVLNTEAPFYKVPVSESFSPSSVFINYLELGFEHILAGFDHLLFVFALVLLVVGWRKLLWTITFFTIAHSFTLAAVTLNLIHLPGPPVEAVIALSIVFLAKEIITVHRGKLSFACQYPWVVAFIFGLLHGMGFAGALNEIGVPESEVFIALLSFNIGVELGQIAFVAAILFLIMLSKRLLSMLPTWMHQIPAYAIGSVASIWLLQRLMVF</sequence>
<dbReference type="InterPro" id="IPR032809">
    <property type="entry name" value="Put_HupE_UreJ"/>
</dbReference>
<feature type="chain" id="PRO_5045308498" evidence="2">
    <location>
        <begin position="19"/>
        <end position="328"/>
    </location>
</feature>
<name>A0ABY9TNK5_9GAMM</name>
<proteinExistence type="predicted"/>
<keyword evidence="2" id="KW-0732">Signal</keyword>
<evidence type="ECO:0000256" key="2">
    <source>
        <dbReference type="SAM" id="SignalP"/>
    </source>
</evidence>
<gene>
    <name evidence="3" type="ORF">RI845_07540</name>
</gene>
<feature type="transmembrane region" description="Helical" evidence="1">
    <location>
        <begin position="304"/>
        <end position="322"/>
    </location>
</feature>
<dbReference type="EMBL" id="CP134146">
    <property type="protein sequence ID" value="WNC69981.1"/>
    <property type="molecule type" value="Genomic_DNA"/>
</dbReference>
<evidence type="ECO:0000256" key="1">
    <source>
        <dbReference type="SAM" id="Phobius"/>
    </source>
</evidence>
<organism evidence="3 4">
    <name type="scientific">Thalassotalea nanhaiensis</name>
    <dbReference type="NCBI Taxonomy" id="3065648"/>
    <lineage>
        <taxon>Bacteria</taxon>
        <taxon>Pseudomonadati</taxon>
        <taxon>Pseudomonadota</taxon>
        <taxon>Gammaproteobacteria</taxon>
        <taxon>Alteromonadales</taxon>
        <taxon>Colwelliaceae</taxon>
        <taxon>Thalassotalea</taxon>
    </lineage>
</organism>
<feature type="signal peptide" evidence="2">
    <location>
        <begin position="1"/>
        <end position="18"/>
    </location>
</feature>
<dbReference type="RefSeq" id="WP_348389123.1">
    <property type="nucleotide sequence ID" value="NZ_CP134146.1"/>
</dbReference>